<protein>
    <submittedName>
        <fullName evidence="1">Uncharacterized protein</fullName>
    </submittedName>
</protein>
<dbReference type="SUPFAM" id="SSF55729">
    <property type="entry name" value="Acyl-CoA N-acyltransferases (Nat)"/>
    <property type="match status" value="1"/>
</dbReference>
<gene>
    <name evidence="1" type="ORF">GCM10011499_33140</name>
</gene>
<name>A0A916RN26_9HYPH</name>
<dbReference type="Gene3D" id="3.40.630.30">
    <property type="match status" value="1"/>
</dbReference>
<dbReference type="EMBL" id="BMKB01000006">
    <property type="protein sequence ID" value="GGA60295.1"/>
    <property type="molecule type" value="Genomic_DNA"/>
</dbReference>
<sequence>MTSWFKSHSYESREGIAYRLAIDLDGRMIGVCDVFGIADGEGEIGYWIEQGGLGLRLRVRGR</sequence>
<proteinExistence type="predicted"/>
<organism evidence="1 2">
    <name type="scientific">Pelagibacterium lentulum</name>
    <dbReference type="NCBI Taxonomy" id="2029865"/>
    <lineage>
        <taxon>Bacteria</taxon>
        <taxon>Pseudomonadati</taxon>
        <taxon>Pseudomonadota</taxon>
        <taxon>Alphaproteobacteria</taxon>
        <taxon>Hyphomicrobiales</taxon>
        <taxon>Devosiaceae</taxon>
        <taxon>Pelagibacterium</taxon>
    </lineage>
</organism>
<evidence type="ECO:0000313" key="1">
    <source>
        <dbReference type="EMBL" id="GGA60295.1"/>
    </source>
</evidence>
<reference evidence="1 2" key="1">
    <citation type="journal article" date="2014" name="Int. J. Syst. Evol. Microbiol.">
        <title>Complete genome sequence of Corynebacterium casei LMG S-19264T (=DSM 44701T), isolated from a smear-ripened cheese.</title>
        <authorList>
            <consortium name="US DOE Joint Genome Institute (JGI-PGF)"/>
            <person name="Walter F."/>
            <person name="Albersmeier A."/>
            <person name="Kalinowski J."/>
            <person name="Ruckert C."/>
        </authorList>
    </citation>
    <scope>NUCLEOTIDE SEQUENCE [LARGE SCALE GENOMIC DNA]</scope>
    <source>
        <strain evidence="1 2">CGMCC 1.15896</strain>
    </source>
</reference>
<dbReference type="Proteomes" id="UP000596977">
    <property type="component" value="Unassembled WGS sequence"/>
</dbReference>
<keyword evidence="2" id="KW-1185">Reference proteome</keyword>
<accession>A0A916RN26</accession>
<evidence type="ECO:0000313" key="2">
    <source>
        <dbReference type="Proteomes" id="UP000596977"/>
    </source>
</evidence>
<dbReference type="AlphaFoldDB" id="A0A916RN26"/>
<dbReference type="InterPro" id="IPR016181">
    <property type="entry name" value="Acyl_CoA_acyltransferase"/>
</dbReference>
<comment type="caution">
    <text evidence="1">The sequence shown here is derived from an EMBL/GenBank/DDBJ whole genome shotgun (WGS) entry which is preliminary data.</text>
</comment>